<comment type="caution">
    <text evidence="2">The sequence shown here is derived from an EMBL/GenBank/DDBJ whole genome shotgun (WGS) entry which is preliminary data.</text>
</comment>
<proteinExistence type="predicted"/>
<feature type="transmembrane region" description="Helical" evidence="1">
    <location>
        <begin position="79"/>
        <end position="99"/>
    </location>
</feature>
<evidence type="ECO:0000313" key="2">
    <source>
        <dbReference type="EMBL" id="GHF66113.1"/>
    </source>
</evidence>
<protein>
    <submittedName>
        <fullName evidence="2">Membrane protein</fullName>
    </submittedName>
</protein>
<keyword evidence="1" id="KW-0472">Membrane</keyword>
<dbReference type="Pfam" id="PF10825">
    <property type="entry name" value="DUF2752"/>
    <property type="match status" value="1"/>
</dbReference>
<reference evidence="2" key="2">
    <citation type="submission" date="2020-09" db="EMBL/GenBank/DDBJ databases">
        <authorList>
            <person name="Sun Q."/>
            <person name="Ohkuma M."/>
        </authorList>
    </citation>
    <scope>NUCLEOTIDE SEQUENCE</scope>
    <source>
        <strain evidence="2">JCM 4059</strain>
    </source>
</reference>
<keyword evidence="1" id="KW-1133">Transmembrane helix</keyword>
<evidence type="ECO:0000313" key="3">
    <source>
        <dbReference type="Proteomes" id="UP000638313"/>
    </source>
</evidence>
<evidence type="ECO:0000256" key="1">
    <source>
        <dbReference type="SAM" id="Phobius"/>
    </source>
</evidence>
<keyword evidence="3" id="KW-1185">Reference proteome</keyword>
<dbReference type="InterPro" id="IPR021215">
    <property type="entry name" value="DUF2752"/>
</dbReference>
<sequence length="143" mass="14700">MGAQSGRVLERSRRAAAPLAVAAVLGAAVARVAAVDPSRPGAGPYPSCPLLRWTGLYCPACGGLRGLHALTRGDLPAALHANALAVAGYAVFAVLWAGWLLRTLRGGAGMRVPLRAPHWWALAALTLAFTVVRNLPPGAVLAP</sequence>
<name>A0A919B925_9ACTN</name>
<dbReference type="AlphaFoldDB" id="A0A919B925"/>
<gene>
    <name evidence="2" type="ORF">GCM10010218_54480</name>
</gene>
<accession>A0A919B925</accession>
<keyword evidence="1" id="KW-0812">Transmembrane</keyword>
<dbReference type="Proteomes" id="UP000638313">
    <property type="component" value="Unassembled WGS sequence"/>
</dbReference>
<organism evidence="2 3">
    <name type="scientific">Streptomyces mashuensis</name>
    <dbReference type="NCBI Taxonomy" id="33904"/>
    <lineage>
        <taxon>Bacteria</taxon>
        <taxon>Bacillati</taxon>
        <taxon>Actinomycetota</taxon>
        <taxon>Actinomycetes</taxon>
        <taxon>Kitasatosporales</taxon>
        <taxon>Streptomycetaceae</taxon>
        <taxon>Streptomyces</taxon>
    </lineage>
</organism>
<reference evidence="2" key="1">
    <citation type="journal article" date="2014" name="Int. J. Syst. Evol. Microbiol.">
        <title>Complete genome sequence of Corynebacterium casei LMG S-19264T (=DSM 44701T), isolated from a smear-ripened cheese.</title>
        <authorList>
            <consortium name="US DOE Joint Genome Institute (JGI-PGF)"/>
            <person name="Walter F."/>
            <person name="Albersmeier A."/>
            <person name="Kalinowski J."/>
            <person name="Ruckert C."/>
        </authorList>
    </citation>
    <scope>NUCLEOTIDE SEQUENCE</scope>
    <source>
        <strain evidence="2">JCM 4059</strain>
    </source>
</reference>
<dbReference type="EMBL" id="BNBD01000015">
    <property type="protein sequence ID" value="GHF66113.1"/>
    <property type="molecule type" value="Genomic_DNA"/>
</dbReference>